<reference evidence="2" key="1">
    <citation type="submission" date="2023-03" db="EMBL/GenBank/DDBJ databases">
        <title>Electrophorus voltai genome.</title>
        <authorList>
            <person name="Bian C."/>
        </authorList>
    </citation>
    <scope>NUCLEOTIDE SEQUENCE</scope>
    <source>
        <strain evidence="2">CB-2022</strain>
        <tissue evidence="2">Muscle</tissue>
    </source>
</reference>
<keyword evidence="3" id="KW-1185">Reference proteome</keyword>
<comment type="caution">
    <text evidence="2">The sequence shown here is derived from an EMBL/GenBank/DDBJ whole genome shotgun (WGS) entry which is preliminary data.</text>
</comment>
<evidence type="ECO:0000313" key="3">
    <source>
        <dbReference type="Proteomes" id="UP001239994"/>
    </source>
</evidence>
<gene>
    <name evidence="2" type="ORF">P4O66_012302</name>
</gene>
<accession>A0AAD9DUP2</accession>
<protein>
    <submittedName>
        <fullName evidence="2">Uncharacterized protein</fullName>
    </submittedName>
</protein>
<feature type="non-terminal residue" evidence="2">
    <location>
        <position position="1"/>
    </location>
</feature>
<evidence type="ECO:0000256" key="1">
    <source>
        <dbReference type="SAM" id="MobiDB-lite"/>
    </source>
</evidence>
<dbReference type="InterPro" id="IPR028042">
    <property type="entry name" value="DUF4639"/>
</dbReference>
<sequence>MSRTTPKNRGEKGRSTSAQSPSATQNLDVVDIVPGRLSESEWMSMLSQAEGEGFVADILDEFMNHLMVKCYEVYLKKQLLPFSVAWAKNAMVQVIELQYPTHDTGDGANTISLFKENAEPPPMITDSWAQGCMPVIRIPNFLQ</sequence>
<name>A0AAD9DUP2_9TELE</name>
<dbReference type="EMBL" id="JAROKS010000019">
    <property type="protein sequence ID" value="KAK1792347.1"/>
    <property type="molecule type" value="Genomic_DNA"/>
</dbReference>
<feature type="compositionally biased region" description="Polar residues" evidence="1">
    <location>
        <begin position="15"/>
        <end position="25"/>
    </location>
</feature>
<dbReference type="AlphaFoldDB" id="A0AAD9DUP2"/>
<feature type="region of interest" description="Disordered" evidence="1">
    <location>
        <begin position="1"/>
        <end position="25"/>
    </location>
</feature>
<evidence type="ECO:0000313" key="2">
    <source>
        <dbReference type="EMBL" id="KAK1792347.1"/>
    </source>
</evidence>
<proteinExistence type="predicted"/>
<organism evidence="2 3">
    <name type="scientific">Electrophorus voltai</name>
    <dbReference type="NCBI Taxonomy" id="2609070"/>
    <lineage>
        <taxon>Eukaryota</taxon>
        <taxon>Metazoa</taxon>
        <taxon>Chordata</taxon>
        <taxon>Craniata</taxon>
        <taxon>Vertebrata</taxon>
        <taxon>Euteleostomi</taxon>
        <taxon>Actinopterygii</taxon>
        <taxon>Neopterygii</taxon>
        <taxon>Teleostei</taxon>
        <taxon>Ostariophysi</taxon>
        <taxon>Gymnotiformes</taxon>
        <taxon>Gymnotoidei</taxon>
        <taxon>Gymnotidae</taxon>
        <taxon>Electrophorus</taxon>
    </lineage>
</organism>
<dbReference type="PANTHER" id="PTHR34438">
    <property type="entry name" value="SI:DKEY-97L20.6"/>
    <property type="match status" value="1"/>
</dbReference>
<dbReference type="Proteomes" id="UP001239994">
    <property type="component" value="Unassembled WGS sequence"/>
</dbReference>
<dbReference type="PANTHER" id="PTHR34438:SF1">
    <property type="entry name" value="CHROMOSOME 2 OPEN READING FRAME 81"/>
    <property type="match status" value="1"/>
</dbReference>
<dbReference type="Pfam" id="PF15479">
    <property type="entry name" value="DUF4639"/>
    <property type="match status" value="1"/>
</dbReference>